<dbReference type="SUPFAM" id="SSF160443">
    <property type="entry name" value="SMR domain-like"/>
    <property type="match status" value="1"/>
</dbReference>
<proteinExistence type="predicted"/>
<dbReference type="SMART" id="SM00463">
    <property type="entry name" value="SMR"/>
    <property type="match status" value="1"/>
</dbReference>
<evidence type="ECO:0000259" key="1">
    <source>
        <dbReference type="PROSITE" id="PS50828"/>
    </source>
</evidence>
<dbReference type="Pfam" id="PF08590">
    <property type="entry name" value="DUF1771"/>
    <property type="match status" value="1"/>
</dbReference>
<organism evidence="2 3">
    <name type="scientific">Striga asiatica</name>
    <name type="common">Asiatic witchweed</name>
    <name type="synonym">Buchnera asiatica</name>
    <dbReference type="NCBI Taxonomy" id="4170"/>
    <lineage>
        <taxon>Eukaryota</taxon>
        <taxon>Viridiplantae</taxon>
        <taxon>Streptophyta</taxon>
        <taxon>Embryophyta</taxon>
        <taxon>Tracheophyta</taxon>
        <taxon>Spermatophyta</taxon>
        <taxon>Magnoliopsida</taxon>
        <taxon>eudicotyledons</taxon>
        <taxon>Gunneridae</taxon>
        <taxon>Pentapetalae</taxon>
        <taxon>asterids</taxon>
        <taxon>lamiids</taxon>
        <taxon>Lamiales</taxon>
        <taxon>Orobanchaceae</taxon>
        <taxon>Buchnereae</taxon>
        <taxon>Striga</taxon>
    </lineage>
</organism>
<comment type="caution">
    <text evidence="2">The sequence shown here is derived from an EMBL/GenBank/DDBJ whole genome shotgun (WGS) entry which is preliminary data.</text>
</comment>
<dbReference type="PANTHER" id="PTHR47812">
    <property type="entry name" value="SMR (SMALL MUTS RELATED) DOMAIN-CONTAINING PROTEIN"/>
    <property type="match status" value="1"/>
</dbReference>
<name>A0A5A7P5W1_STRAF</name>
<feature type="domain" description="Smr" evidence="1">
    <location>
        <begin position="312"/>
        <end position="429"/>
    </location>
</feature>
<keyword evidence="2" id="KW-0808">Transferase</keyword>
<dbReference type="SMART" id="SM01162">
    <property type="entry name" value="DUF1771"/>
    <property type="match status" value="1"/>
</dbReference>
<evidence type="ECO:0000313" key="2">
    <source>
        <dbReference type="EMBL" id="GER27944.1"/>
    </source>
</evidence>
<protein>
    <submittedName>
        <fullName evidence="2">Glutamyl-tRNA(Gln) amidotransferase subunit A</fullName>
    </submittedName>
</protein>
<dbReference type="AlphaFoldDB" id="A0A5A7P5W1"/>
<dbReference type="OrthoDB" id="3231855at2759"/>
<dbReference type="InterPro" id="IPR002625">
    <property type="entry name" value="Smr_dom"/>
</dbReference>
<dbReference type="GO" id="GO:0016740">
    <property type="term" value="F:transferase activity"/>
    <property type="evidence" value="ECO:0007669"/>
    <property type="project" value="UniProtKB-KW"/>
</dbReference>
<dbReference type="EMBL" id="BKCP01002224">
    <property type="protein sequence ID" value="GER27944.1"/>
    <property type="molecule type" value="Genomic_DNA"/>
</dbReference>
<keyword evidence="3" id="KW-1185">Reference proteome</keyword>
<dbReference type="PROSITE" id="PS50828">
    <property type="entry name" value="SMR"/>
    <property type="match status" value="1"/>
</dbReference>
<dbReference type="InterPro" id="IPR013899">
    <property type="entry name" value="DUF1771"/>
</dbReference>
<dbReference type="InterPro" id="IPR036063">
    <property type="entry name" value="Smr_dom_sf"/>
</dbReference>
<accession>A0A5A7P5W1</accession>
<reference evidence="3" key="1">
    <citation type="journal article" date="2019" name="Curr. Biol.">
        <title>Genome Sequence of Striga asiatica Provides Insight into the Evolution of Plant Parasitism.</title>
        <authorList>
            <person name="Yoshida S."/>
            <person name="Kim S."/>
            <person name="Wafula E.K."/>
            <person name="Tanskanen J."/>
            <person name="Kim Y.M."/>
            <person name="Honaas L."/>
            <person name="Yang Z."/>
            <person name="Spallek T."/>
            <person name="Conn C.E."/>
            <person name="Ichihashi Y."/>
            <person name="Cheong K."/>
            <person name="Cui S."/>
            <person name="Der J.P."/>
            <person name="Gundlach H."/>
            <person name="Jiao Y."/>
            <person name="Hori C."/>
            <person name="Ishida J.K."/>
            <person name="Kasahara H."/>
            <person name="Kiba T."/>
            <person name="Kim M.S."/>
            <person name="Koo N."/>
            <person name="Laohavisit A."/>
            <person name="Lee Y.H."/>
            <person name="Lumba S."/>
            <person name="McCourt P."/>
            <person name="Mortimer J.C."/>
            <person name="Mutuku J.M."/>
            <person name="Nomura T."/>
            <person name="Sasaki-Sekimoto Y."/>
            <person name="Seto Y."/>
            <person name="Wang Y."/>
            <person name="Wakatake T."/>
            <person name="Sakakibara H."/>
            <person name="Demura T."/>
            <person name="Yamaguchi S."/>
            <person name="Yoneyama K."/>
            <person name="Manabe R.I."/>
            <person name="Nelson D.C."/>
            <person name="Schulman A.H."/>
            <person name="Timko M.P."/>
            <person name="dePamphilis C.W."/>
            <person name="Choi D."/>
            <person name="Shirasu K."/>
        </authorList>
    </citation>
    <scope>NUCLEOTIDE SEQUENCE [LARGE SCALE GENOMIC DNA]</scope>
    <source>
        <strain evidence="3">cv. UVA1</strain>
    </source>
</reference>
<dbReference type="PANTHER" id="PTHR47812:SF2">
    <property type="entry name" value="SMR (SMALL MUTS RELATED) DOMAIN-CONTAINING PROTEIN"/>
    <property type="match status" value="1"/>
</dbReference>
<evidence type="ECO:0000313" key="3">
    <source>
        <dbReference type="Proteomes" id="UP000325081"/>
    </source>
</evidence>
<gene>
    <name evidence="2" type="ORF">STAS_03690</name>
</gene>
<dbReference type="Proteomes" id="UP000325081">
    <property type="component" value="Unassembled WGS sequence"/>
</dbReference>
<dbReference type="Gene3D" id="3.30.1370.110">
    <property type="match status" value="1"/>
</dbReference>
<sequence>MSASTSERNPVRGSAKAKCTSGWAAFDLKHRQKSQIIELNKVSEGYPLLSGPTFPNNLSNKHASLLEKPFSSVVATPINFPSLVDTTDGNKKGRAPVGNDCLRSAQNIETDNEFIEVYQKLKCLHPWADESLIRDVLAGVSNDVDSALSLLGDMLISENKVAESKKVEPSGNAVPSFDVEGGSVGENKDVSFTSNDSFSKEFKDDLISKEFKDDLTSAQLLDAIKSLPIEPEAEWEEDDVYLIHRKDAISMTRLASRHSKAANDAYLRGDHKAAIQFSLKAREEWTAAQKLNSKAAKEILNVRNCENDLWTLDLHGLHAAEAVEALRERLQIVEPLFSPNCLATLDAVQKESCMSLAASMSSAAHVKMEKFGRLFLPSRQRQNLLQVITGRGNHSRGAAALPSAIRNFLSENRYHFDETRSGMIMIRPKFRRQ</sequence>